<dbReference type="InterPro" id="IPR035905">
    <property type="entry name" value="Barstar-like_sf"/>
</dbReference>
<keyword evidence="1" id="KW-1133">Transmembrane helix</keyword>
<evidence type="ECO:0000256" key="1">
    <source>
        <dbReference type="SAM" id="Phobius"/>
    </source>
</evidence>
<keyword evidence="1" id="KW-0812">Transmembrane</keyword>
<reference evidence="2 3" key="1">
    <citation type="submission" date="2016-05" db="EMBL/GenBank/DDBJ databases">
        <title>Microbial solvent formation.</title>
        <authorList>
            <person name="Poehlein A."/>
            <person name="Montoya Solano J.D."/>
            <person name="Flitsch S."/>
            <person name="Krabben P."/>
            <person name="Duerre P."/>
            <person name="Daniel R."/>
        </authorList>
    </citation>
    <scope>NUCLEOTIDE SEQUENCE [LARGE SCALE GENOMIC DNA]</scope>
    <source>
        <strain evidence="2 3">L1-8</strain>
    </source>
</reference>
<evidence type="ECO:0000313" key="3">
    <source>
        <dbReference type="Proteomes" id="UP000191154"/>
    </source>
</evidence>
<accession>A0A1S8MQD3</accession>
<feature type="transmembrane region" description="Helical" evidence="1">
    <location>
        <begin position="29"/>
        <end position="52"/>
    </location>
</feature>
<dbReference type="AlphaFoldDB" id="A0A1S8MQD3"/>
<gene>
    <name evidence="2" type="ORF">CLOSAC_43220</name>
</gene>
<organism evidence="2 3">
    <name type="scientific">Clostridium saccharobutylicum</name>
    <dbReference type="NCBI Taxonomy" id="169679"/>
    <lineage>
        <taxon>Bacteria</taxon>
        <taxon>Bacillati</taxon>
        <taxon>Bacillota</taxon>
        <taxon>Clostridia</taxon>
        <taxon>Eubacteriales</taxon>
        <taxon>Clostridiaceae</taxon>
        <taxon>Clostridium</taxon>
    </lineage>
</organism>
<sequence length="59" mass="7100">MNKVVMQCSKLMDKNILHQILKQELKLPAYYGLAIFESYLTFIEIYSIYYVMIMENMIK</sequence>
<dbReference type="SUPFAM" id="SSF52038">
    <property type="entry name" value="Barstar-related"/>
    <property type="match status" value="1"/>
</dbReference>
<protein>
    <submittedName>
        <fullName evidence="2">Uncharacterized protein</fullName>
    </submittedName>
</protein>
<proteinExistence type="predicted"/>
<keyword evidence="1" id="KW-0472">Membrane</keyword>
<comment type="caution">
    <text evidence="2">The sequence shown here is derived from an EMBL/GenBank/DDBJ whole genome shotgun (WGS) entry which is preliminary data.</text>
</comment>
<evidence type="ECO:0000313" key="2">
    <source>
        <dbReference type="EMBL" id="OOM06402.1"/>
    </source>
</evidence>
<dbReference type="EMBL" id="LZYZ01000010">
    <property type="protein sequence ID" value="OOM06402.1"/>
    <property type="molecule type" value="Genomic_DNA"/>
</dbReference>
<name>A0A1S8MQD3_CLOSA</name>
<dbReference type="Proteomes" id="UP000191154">
    <property type="component" value="Unassembled WGS sequence"/>
</dbReference>